<dbReference type="PANTHER" id="PTHR23502">
    <property type="entry name" value="MAJOR FACILITATOR SUPERFAMILY"/>
    <property type="match status" value="1"/>
</dbReference>
<protein>
    <recommendedName>
        <fullName evidence="6">Major facilitator superfamily (MFS) profile domain-containing protein</fullName>
    </recommendedName>
</protein>
<feature type="transmembrane region" description="Helical" evidence="5">
    <location>
        <begin position="298"/>
        <end position="317"/>
    </location>
</feature>
<feature type="transmembrane region" description="Helical" evidence="5">
    <location>
        <begin position="329"/>
        <end position="355"/>
    </location>
</feature>
<gene>
    <name evidence="7" type="ORF">KUCA_T00000835001</name>
</gene>
<feature type="transmembrane region" description="Helical" evidence="5">
    <location>
        <begin position="131"/>
        <end position="149"/>
    </location>
</feature>
<feature type="domain" description="Major facilitator superfamily (MFS) profile" evidence="6">
    <location>
        <begin position="60"/>
        <end position="498"/>
    </location>
</feature>
<name>W6MGX1_9ASCO</name>
<evidence type="ECO:0000313" key="8">
    <source>
        <dbReference type="Proteomes" id="UP000019384"/>
    </source>
</evidence>
<feature type="transmembrane region" description="Helical" evidence="5">
    <location>
        <begin position="64"/>
        <end position="85"/>
    </location>
</feature>
<dbReference type="Pfam" id="PF07690">
    <property type="entry name" value="MFS_1"/>
    <property type="match status" value="1"/>
</dbReference>
<evidence type="ECO:0000256" key="1">
    <source>
        <dbReference type="ARBA" id="ARBA00004141"/>
    </source>
</evidence>
<reference evidence="7" key="1">
    <citation type="submission" date="2013-12" db="EMBL/GenBank/DDBJ databases">
        <authorList>
            <person name="Genoscope - CEA"/>
        </authorList>
    </citation>
    <scope>NUCLEOTIDE SEQUENCE</scope>
    <source>
        <strain evidence="7">CBS 1993</strain>
    </source>
</reference>
<sequence length="531" mass="57707">MSLKDDTLNASPSGVSAIRSNNTLGVVKSKDSPDEPVLVEEGFSLIVSPDNPHHPIHWSIGLKIFISVVYCLLQVFVTLTSTSYLSVEWIVEERFNVGAQVATLGQSLFIIGTAVGPAVLGPMSDLGGRKWIYVVSMVFYILCSIGCALPRNMAQLAIFMLLLGISGSCALSNVAGTIGDLFGDADAASQPMALFVMSANIGPSLGSPVGEWIGDKENMGFAWIYWLNCIIGGAFAIGLCFIPETLPRLVIAKAAAKEAKAKGEETPSDIMDSSFSDVMHEMRFVCMMALRILFTEPLVMFLGLFNGFTYGLLFLYLDGVFDVFVYNNGLSYIVADLTFLNFIVGVLIMFSLVPIQTYLYKRDRLRNGGIPRPEARFLISLVSVWGFPISLLWFGFTSDGNTSYWSPIIAGTLLGIVDPLLWLNMLSYIVDAYAPAGLSGSAIAAFSIPSFAIAGALSHAGVAMFERMSTKWAVATLGFISFGVVALVYVFYFFGAKIRGASKLCRAGVHYVEGPVEEYVEQQDQQEEQKE</sequence>
<dbReference type="GO" id="GO:0005886">
    <property type="term" value="C:plasma membrane"/>
    <property type="evidence" value="ECO:0007669"/>
    <property type="project" value="TreeGrafter"/>
</dbReference>
<feature type="transmembrane region" description="Helical" evidence="5">
    <location>
        <begin position="375"/>
        <end position="396"/>
    </location>
</feature>
<evidence type="ECO:0000256" key="3">
    <source>
        <dbReference type="ARBA" id="ARBA00022989"/>
    </source>
</evidence>
<dbReference type="GeneID" id="34518271"/>
<dbReference type="InterPro" id="IPR036259">
    <property type="entry name" value="MFS_trans_sf"/>
</dbReference>
<evidence type="ECO:0000313" key="7">
    <source>
        <dbReference type="EMBL" id="CDK24868.1"/>
    </source>
</evidence>
<feature type="transmembrane region" description="Helical" evidence="5">
    <location>
        <begin position="156"/>
        <end position="175"/>
    </location>
</feature>
<evidence type="ECO:0000256" key="2">
    <source>
        <dbReference type="ARBA" id="ARBA00022692"/>
    </source>
</evidence>
<comment type="subcellular location">
    <subcellularLocation>
        <location evidence="1">Membrane</location>
        <topology evidence="1">Multi-pass membrane protein</topology>
    </subcellularLocation>
</comment>
<dbReference type="EMBL" id="HG793125">
    <property type="protein sequence ID" value="CDK24868.1"/>
    <property type="molecule type" value="Genomic_DNA"/>
</dbReference>
<dbReference type="HOGENOM" id="CLU_008455_11_5_1"/>
<dbReference type="PANTHER" id="PTHR23502:SF36">
    <property type="entry name" value="MEMBRANE TRANSPORTER"/>
    <property type="match status" value="1"/>
</dbReference>
<keyword evidence="8" id="KW-1185">Reference proteome</keyword>
<dbReference type="RefSeq" id="XP_022456883.1">
    <property type="nucleotide sequence ID" value="XM_022605412.1"/>
</dbReference>
<dbReference type="PROSITE" id="PS50850">
    <property type="entry name" value="MFS"/>
    <property type="match status" value="1"/>
</dbReference>
<dbReference type="OrthoDB" id="3936150at2759"/>
<dbReference type="Gene3D" id="1.20.1250.20">
    <property type="entry name" value="MFS general substrate transporter like domains"/>
    <property type="match status" value="1"/>
</dbReference>
<dbReference type="InterPro" id="IPR020846">
    <property type="entry name" value="MFS_dom"/>
</dbReference>
<keyword evidence="4 5" id="KW-0472">Membrane</keyword>
<feature type="transmembrane region" description="Helical" evidence="5">
    <location>
        <begin position="223"/>
        <end position="242"/>
    </location>
</feature>
<dbReference type="STRING" id="1382522.W6MGX1"/>
<feature type="transmembrane region" description="Helical" evidence="5">
    <location>
        <begin position="472"/>
        <end position="494"/>
    </location>
</feature>
<proteinExistence type="predicted"/>
<feature type="transmembrane region" description="Helical" evidence="5">
    <location>
        <begin position="442"/>
        <end position="460"/>
    </location>
</feature>
<dbReference type="GO" id="GO:0022857">
    <property type="term" value="F:transmembrane transporter activity"/>
    <property type="evidence" value="ECO:0007669"/>
    <property type="project" value="InterPro"/>
</dbReference>
<evidence type="ECO:0000259" key="6">
    <source>
        <dbReference type="PROSITE" id="PS50850"/>
    </source>
</evidence>
<keyword evidence="3 5" id="KW-1133">Transmembrane helix</keyword>
<feature type="transmembrane region" description="Helical" evidence="5">
    <location>
        <begin position="97"/>
        <end position="119"/>
    </location>
</feature>
<evidence type="ECO:0000256" key="5">
    <source>
        <dbReference type="SAM" id="Phobius"/>
    </source>
</evidence>
<feature type="transmembrane region" description="Helical" evidence="5">
    <location>
        <begin position="408"/>
        <end position="430"/>
    </location>
</feature>
<dbReference type="Proteomes" id="UP000019384">
    <property type="component" value="Unassembled WGS sequence"/>
</dbReference>
<reference evidence="7" key="2">
    <citation type="submission" date="2014-02" db="EMBL/GenBank/DDBJ databases">
        <title>Complete DNA sequence of /Kuraishia capsulata/ illustrates novel genomic features among budding yeasts (/Saccharomycotina/).</title>
        <authorList>
            <person name="Morales L."/>
            <person name="Noel B."/>
            <person name="Porcel B."/>
            <person name="Marcet-Houben M."/>
            <person name="Hullo M-F."/>
            <person name="Sacerdot C."/>
            <person name="Tekaia F."/>
            <person name="Leh-Louis V."/>
            <person name="Despons L."/>
            <person name="Khanna V."/>
            <person name="Aury J-M."/>
            <person name="Barbe V."/>
            <person name="Couloux A."/>
            <person name="Labadie K."/>
            <person name="Pelletier E."/>
            <person name="Souciet J-L."/>
            <person name="Boekhout T."/>
            <person name="Gabaldon T."/>
            <person name="Wincker P."/>
            <person name="Dujon B."/>
        </authorList>
    </citation>
    <scope>NUCLEOTIDE SEQUENCE</scope>
    <source>
        <strain evidence="7">CBS 1993</strain>
    </source>
</reference>
<dbReference type="InterPro" id="IPR011701">
    <property type="entry name" value="MFS"/>
</dbReference>
<organism evidence="7 8">
    <name type="scientific">Kuraishia capsulata CBS 1993</name>
    <dbReference type="NCBI Taxonomy" id="1382522"/>
    <lineage>
        <taxon>Eukaryota</taxon>
        <taxon>Fungi</taxon>
        <taxon>Dikarya</taxon>
        <taxon>Ascomycota</taxon>
        <taxon>Saccharomycotina</taxon>
        <taxon>Pichiomycetes</taxon>
        <taxon>Pichiales</taxon>
        <taxon>Pichiaceae</taxon>
        <taxon>Kuraishia</taxon>
    </lineage>
</organism>
<dbReference type="SUPFAM" id="SSF103473">
    <property type="entry name" value="MFS general substrate transporter"/>
    <property type="match status" value="1"/>
</dbReference>
<keyword evidence="2 5" id="KW-0812">Transmembrane</keyword>
<dbReference type="AlphaFoldDB" id="W6MGX1"/>
<evidence type="ECO:0000256" key="4">
    <source>
        <dbReference type="ARBA" id="ARBA00023136"/>
    </source>
</evidence>
<accession>W6MGX1</accession>